<proteinExistence type="predicted"/>
<gene>
    <name evidence="6" type="ORF">BRAFLDRAFT_130872</name>
</gene>
<evidence type="ECO:0000259" key="5">
    <source>
        <dbReference type="PROSITE" id="PS50268"/>
    </source>
</evidence>
<dbReference type="SUPFAM" id="SSF49313">
    <property type="entry name" value="Cadherin-like"/>
    <property type="match status" value="2"/>
</dbReference>
<keyword evidence="1" id="KW-0812">Transmembrane</keyword>
<dbReference type="EMBL" id="GG666473">
    <property type="protein sequence ID" value="EEN67000.1"/>
    <property type="molecule type" value="Genomic_DNA"/>
</dbReference>
<dbReference type="GO" id="GO:0005509">
    <property type="term" value="F:calcium ion binding"/>
    <property type="evidence" value="ECO:0007669"/>
    <property type="project" value="UniProtKB-UniRule"/>
</dbReference>
<dbReference type="PROSITE" id="PS50268">
    <property type="entry name" value="CADHERIN_2"/>
    <property type="match status" value="1"/>
</dbReference>
<keyword evidence="3" id="KW-0106">Calcium</keyword>
<sequence>MLWRQAVVLGMVCIILRTGAQANQPPTFTQGMDYEQIPEDTPVGSTVYTLSATDADGDTLTYGVSGQVSNNLFIVDPSSGVVTLKTPLDRESDVSQTSIFRVTASDADQGIGGTVSYFLEAGDESKFEVDRPTGVVNLKEELDYEESSVYQLRIRAQEFLQEFLQEAFFLQEFLQEAFFLQECCRHSCRNSCRRKEICGNCAHLAHSSATLGRPRPGSRCMTSWLGSCDWLTRPGSSEMAGNPAAMMVIRDAPPDSGNNGPGGSEQ</sequence>
<keyword evidence="4" id="KW-0732">Signal</keyword>
<dbReference type="PRINTS" id="PR00205">
    <property type="entry name" value="CADHERIN"/>
</dbReference>
<reference evidence="6" key="1">
    <citation type="journal article" date="2008" name="Nature">
        <title>The amphioxus genome and the evolution of the chordate karyotype.</title>
        <authorList>
            <consortium name="US DOE Joint Genome Institute (JGI-PGF)"/>
            <person name="Putnam N.H."/>
            <person name="Butts T."/>
            <person name="Ferrier D.E.K."/>
            <person name="Furlong R.F."/>
            <person name="Hellsten U."/>
            <person name="Kawashima T."/>
            <person name="Robinson-Rechavi M."/>
            <person name="Shoguchi E."/>
            <person name="Terry A."/>
            <person name="Yu J.-K."/>
            <person name="Benito-Gutierrez E.L."/>
            <person name="Dubchak I."/>
            <person name="Garcia-Fernandez J."/>
            <person name="Gibson-Brown J.J."/>
            <person name="Grigoriev I.V."/>
            <person name="Horton A.C."/>
            <person name="de Jong P.J."/>
            <person name="Jurka J."/>
            <person name="Kapitonov V.V."/>
            <person name="Kohara Y."/>
            <person name="Kuroki Y."/>
            <person name="Lindquist E."/>
            <person name="Lucas S."/>
            <person name="Osoegawa K."/>
            <person name="Pennacchio L.A."/>
            <person name="Salamov A.A."/>
            <person name="Satou Y."/>
            <person name="Sauka-Spengler T."/>
            <person name="Schmutz J."/>
            <person name="Shin-I T."/>
            <person name="Toyoda A."/>
            <person name="Bronner-Fraser M."/>
            <person name="Fujiyama A."/>
            <person name="Holland L.Z."/>
            <person name="Holland P.W.H."/>
            <person name="Satoh N."/>
            <person name="Rokhsar D.S."/>
        </authorList>
    </citation>
    <scope>NUCLEOTIDE SEQUENCE [LARGE SCALE GENOMIC DNA]</scope>
    <source>
        <strain evidence="6">S238N-H82</strain>
        <tissue evidence="6">Testes</tissue>
    </source>
</reference>
<dbReference type="Pfam" id="PF00028">
    <property type="entry name" value="Cadherin"/>
    <property type="match status" value="2"/>
</dbReference>
<dbReference type="PANTHER" id="PTHR24026">
    <property type="entry name" value="FAT ATYPICAL CADHERIN-RELATED"/>
    <property type="match status" value="1"/>
</dbReference>
<feature type="domain" description="Cadherin" evidence="5">
    <location>
        <begin position="29"/>
        <end position="134"/>
    </location>
</feature>
<dbReference type="eggNOG" id="KOG3594">
    <property type="taxonomic scope" value="Eukaryota"/>
</dbReference>
<keyword evidence="2" id="KW-0472">Membrane</keyword>
<evidence type="ECO:0000256" key="1">
    <source>
        <dbReference type="ARBA" id="ARBA00022692"/>
    </source>
</evidence>
<feature type="chain" id="PRO_5002934943" description="Cadherin domain-containing protein" evidence="4">
    <location>
        <begin position="23"/>
        <end position="266"/>
    </location>
</feature>
<dbReference type="GO" id="GO:0016020">
    <property type="term" value="C:membrane"/>
    <property type="evidence" value="ECO:0007669"/>
    <property type="project" value="InterPro"/>
</dbReference>
<dbReference type="InterPro" id="IPR015919">
    <property type="entry name" value="Cadherin-like_sf"/>
</dbReference>
<dbReference type="Gene3D" id="2.60.40.60">
    <property type="entry name" value="Cadherins"/>
    <property type="match status" value="2"/>
</dbReference>
<dbReference type="PANTHER" id="PTHR24026:SF133">
    <property type="entry name" value="CADHERIN-RELATED FAMILY MEMBER 2"/>
    <property type="match status" value="1"/>
</dbReference>
<keyword evidence="2" id="KW-1133">Transmembrane helix</keyword>
<dbReference type="GO" id="GO:0007156">
    <property type="term" value="P:homophilic cell adhesion via plasma membrane adhesion molecules"/>
    <property type="evidence" value="ECO:0007669"/>
    <property type="project" value="InterPro"/>
</dbReference>
<name>C3XYW5_BRAFL</name>
<dbReference type="InParanoid" id="C3XYW5"/>
<dbReference type="AlphaFoldDB" id="C3XYW5"/>
<evidence type="ECO:0000256" key="4">
    <source>
        <dbReference type="SAM" id="SignalP"/>
    </source>
</evidence>
<evidence type="ECO:0000256" key="3">
    <source>
        <dbReference type="PROSITE-ProRule" id="PRU00043"/>
    </source>
</evidence>
<evidence type="ECO:0000313" key="6">
    <source>
        <dbReference type="EMBL" id="EEN67000.1"/>
    </source>
</evidence>
<feature type="signal peptide" evidence="4">
    <location>
        <begin position="1"/>
        <end position="22"/>
    </location>
</feature>
<evidence type="ECO:0000256" key="2">
    <source>
        <dbReference type="ARBA" id="ARBA00022989"/>
    </source>
</evidence>
<protein>
    <recommendedName>
        <fullName evidence="5">Cadherin domain-containing protein</fullName>
    </recommendedName>
</protein>
<accession>C3XYW5</accession>
<organism>
    <name type="scientific">Branchiostoma floridae</name>
    <name type="common">Florida lancelet</name>
    <name type="synonym">Amphioxus</name>
    <dbReference type="NCBI Taxonomy" id="7739"/>
    <lineage>
        <taxon>Eukaryota</taxon>
        <taxon>Metazoa</taxon>
        <taxon>Chordata</taxon>
        <taxon>Cephalochordata</taxon>
        <taxon>Leptocardii</taxon>
        <taxon>Amphioxiformes</taxon>
        <taxon>Branchiostomatidae</taxon>
        <taxon>Branchiostoma</taxon>
    </lineage>
</organism>
<dbReference type="InterPro" id="IPR002126">
    <property type="entry name" value="Cadherin-like_dom"/>
</dbReference>
<dbReference type="CDD" id="cd11304">
    <property type="entry name" value="Cadherin_repeat"/>
    <property type="match status" value="2"/>
</dbReference>